<dbReference type="EMBL" id="MT142281">
    <property type="protein sequence ID" value="QJA77396.1"/>
    <property type="molecule type" value="Genomic_DNA"/>
</dbReference>
<sequence>MPNLPRYEQKTRPVKGVAITNQPAVQRVSGMGEGFEGAQTIAATGSEVLRKWQAAQDTMDYTQAKADYETKIAQVKIGAKNDPDPDNSDAHISQVQELKKDFAAKFHNKELAQKALFELDKDISIASMEIGNEFRKKQLYQNKINLGSLVETLAAEKRATDNPTIQQEIQGKIDGVLIANVANGTITQAEARNLKTLQVRSDILSDSSVREAESDVLTKLRDSKDEEYSYLSQDERLDAIKDMQARIYQNNQSYKREIDYLHTDTAIGMAQSLVDSKLTSFDVQAALKAGTIDATTARVFTAALEKGTVPTEKEPIVAEEYLEVFDKNLKESIKAKDIIENATKEWQKGNLKDDEYAFFIQQAQKKLERERNDQPGWGKAMEAFKRGAMSILTFGLSEAPGMKMDMIKKFLERGGEKNPEEVSKEVILETQTKYHPSIDLLEETPNGVMAEDTDLDILNVNKTKLKPNYKWDSKNNKLIKVE</sequence>
<protein>
    <submittedName>
        <fullName evidence="1">Uncharacterized protein</fullName>
    </submittedName>
</protein>
<gene>
    <name evidence="1" type="ORF">MM415A01309_0002</name>
</gene>
<reference evidence="1" key="1">
    <citation type="submission" date="2020-03" db="EMBL/GenBank/DDBJ databases">
        <title>The deep terrestrial virosphere.</title>
        <authorList>
            <person name="Holmfeldt K."/>
            <person name="Nilsson E."/>
            <person name="Simone D."/>
            <person name="Lopez-Fernandez M."/>
            <person name="Wu X."/>
            <person name="de Brujin I."/>
            <person name="Lundin D."/>
            <person name="Andersson A."/>
            <person name="Bertilsson S."/>
            <person name="Dopson M."/>
        </authorList>
    </citation>
    <scope>NUCLEOTIDE SEQUENCE</scope>
    <source>
        <strain evidence="1">MM415A01309</strain>
    </source>
</reference>
<accession>A0A6M3K4Q1</accession>
<dbReference type="AlphaFoldDB" id="A0A6M3K4Q1"/>
<name>A0A6M3K4Q1_9ZZZZ</name>
<proteinExistence type="predicted"/>
<evidence type="ECO:0000313" key="1">
    <source>
        <dbReference type="EMBL" id="QJA77396.1"/>
    </source>
</evidence>
<organism evidence="1">
    <name type="scientific">viral metagenome</name>
    <dbReference type="NCBI Taxonomy" id="1070528"/>
    <lineage>
        <taxon>unclassified sequences</taxon>
        <taxon>metagenomes</taxon>
        <taxon>organismal metagenomes</taxon>
    </lineage>
</organism>